<name>A0ABR2IXG6_9EUKA</name>
<protein>
    <submittedName>
        <fullName evidence="2">Uncharacterized protein</fullName>
    </submittedName>
</protein>
<dbReference type="Proteomes" id="UP001470230">
    <property type="component" value="Unassembled WGS sequence"/>
</dbReference>
<comment type="caution">
    <text evidence="2">The sequence shown here is derived from an EMBL/GenBank/DDBJ whole genome shotgun (WGS) entry which is preliminary data.</text>
</comment>
<keyword evidence="1" id="KW-0472">Membrane</keyword>
<reference evidence="2 3" key="1">
    <citation type="submission" date="2024-04" db="EMBL/GenBank/DDBJ databases">
        <title>Tritrichomonas musculus Genome.</title>
        <authorList>
            <person name="Alves-Ferreira E."/>
            <person name="Grigg M."/>
            <person name="Lorenzi H."/>
            <person name="Galac M."/>
        </authorList>
    </citation>
    <scope>NUCLEOTIDE SEQUENCE [LARGE SCALE GENOMIC DNA]</scope>
    <source>
        <strain evidence="2 3">EAF2021</strain>
    </source>
</reference>
<dbReference type="EMBL" id="JAPFFF010000014">
    <property type="protein sequence ID" value="KAK8870283.1"/>
    <property type="molecule type" value="Genomic_DNA"/>
</dbReference>
<organism evidence="2 3">
    <name type="scientific">Tritrichomonas musculus</name>
    <dbReference type="NCBI Taxonomy" id="1915356"/>
    <lineage>
        <taxon>Eukaryota</taxon>
        <taxon>Metamonada</taxon>
        <taxon>Parabasalia</taxon>
        <taxon>Tritrichomonadida</taxon>
        <taxon>Tritrichomonadidae</taxon>
        <taxon>Tritrichomonas</taxon>
    </lineage>
</organism>
<keyword evidence="3" id="KW-1185">Reference proteome</keyword>
<feature type="transmembrane region" description="Helical" evidence="1">
    <location>
        <begin position="80"/>
        <end position="102"/>
    </location>
</feature>
<keyword evidence="1" id="KW-0812">Transmembrane</keyword>
<evidence type="ECO:0000313" key="3">
    <source>
        <dbReference type="Proteomes" id="UP001470230"/>
    </source>
</evidence>
<sequence>MNMVEEPQGSPLILQTDLECSDQEMPKIRRKSSMNESTDIIPPIQKGKKTFHHFILYILFAFSGITTISLAFMFKSYLNRTVLFILYEIGSFLSTPILLLFFEAYHYILPPMYNLFDDSQEKTELADIGA</sequence>
<proteinExistence type="predicted"/>
<feature type="transmembrane region" description="Helical" evidence="1">
    <location>
        <begin position="54"/>
        <end position="74"/>
    </location>
</feature>
<keyword evidence="1" id="KW-1133">Transmembrane helix</keyword>
<gene>
    <name evidence="2" type="ORF">M9Y10_008161</name>
</gene>
<evidence type="ECO:0000256" key="1">
    <source>
        <dbReference type="SAM" id="Phobius"/>
    </source>
</evidence>
<evidence type="ECO:0000313" key="2">
    <source>
        <dbReference type="EMBL" id="KAK8870283.1"/>
    </source>
</evidence>
<accession>A0ABR2IXG6</accession>